<evidence type="ECO:0000313" key="2">
    <source>
        <dbReference type="EMBL" id="MFC3144619.1"/>
    </source>
</evidence>
<dbReference type="Proteomes" id="UP001595632">
    <property type="component" value="Unassembled WGS sequence"/>
</dbReference>
<gene>
    <name evidence="2" type="ORF">ACFOGP_17990</name>
</gene>
<protein>
    <submittedName>
        <fullName evidence="2">Uncharacterized protein</fullName>
    </submittedName>
</protein>
<feature type="region of interest" description="Disordered" evidence="1">
    <location>
        <begin position="33"/>
        <end position="75"/>
    </location>
</feature>
<reference evidence="3" key="1">
    <citation type="journal article" date="2019" name="Int. J. Syst. Evol. Microbiol.">
        <title>The Global Catalogue of Microorganisms (GCM) 10K type strain sequencing project: providing services to taxonomists for standard genome sequencing and annotation.</title>
        <authorList>
            <consortium name="The Broad Institute Genomics Platform"/>
            <consortium name="The Broad Institute Genome Sequencing Center for Infectious Disease"/>
            <person name="Wu L."/>
            <person name="Ma J."/>
        </authorList>
    </citation>
    <scope>NUCLEOTIDE SEQUENCE [LARGE SCALE GENOMIC DNA]</scope>
    <source>
        <strain evidence="3">KCTC 52366</strain>
    </source>
</reference>
<comment type="caution">
    <text evidence="2">The sequence shown here is derived from an EMBL/GenBank/DDBJ whole genome shotgun (WGS) entry which is preliminary data.</text>
</comment>
<name>A0ABV7GSJ4_9RHOB</name>
<feature type="compositionally biased region" description="Basic residues" evidence="1">
    <location>
        <begin position="61"/>
        <end position="75"/>
    </location>
</feature>
<organism evidence="2 3">
    <name type="scientific">Psychromarinibacter halotolerans</name>
    <dbReference type="NCBI Taxonomy" id="1775175"/>
    <lineage>
        <taxon>Bacteria</taxon>
        <taxon>Pseudomonadati</taxon>
        <taxon>Pseudomonadota</taxon>
        <taxon>Alphaproteobacteria</taxon>
        <taxon>Rhodobacterales</taxon>
        <taxon>Paracoccaceae</taxon>
        <taxon>Psychromarinibacter</taxon>
    </lineage>
</organism>
<evidence type="ECO:0000313" key="3">
    <source>
        <dbReference type="Proteomes" id="UP001595632"/>
    </source>
</evidence>
<sequence>MNANQIINMIFRMFVRKSLSRGMNKGFDMLAERQRRGKPDAPRNPEAAQRTGKQGRDAARRARQGMRVIRRIGRF</sequence>
<accession>A0ABV7GSJ4</accession>
<dbReference type="EMBL" id="JBHRTB010000010">
    <property type="protein sequence ID" value="MFC3144619.1"/>
    <property type="molecule type" value="Genomic_DNA"/>
</dbReference>
<keyword evidence="3" id="KW-1185">Reference proteome</keyword>
<evidence type="ECO:0000256" key="1">
    <source>
        <dbReference type="SAM" id="MobiDB-lite"/>
    </source>
</evidence>
<dbReference type="RefSeq" id="WP_275633681.1">
    <property type="nucleotide sequence ID" value="NZ_JARGYD010000006.1"/>
</dbReference>
<proteinExistence type="predicted"/>
<feature type="compositionally biased region" description="Basic and acidic residues" evidence="1">
    <location>
        <begin position="33"/>
        <end position="43"/>
    </location>
</feature>